<proteinExistence type="predicted"/>
<gene>
    <name evidence="2" type="ORF">GA0070561_0878</name>
</gene>
<accession>A0A1C4UBF0</accession>
<evidence type="ECO:0000313" key="2">
    <source>
        <dbReference type="EMBL" id="SCE68949.1"/>
    </source>
</evidence>
<organism evidence="2 3">
    <name type="scientific">Micromonospora saelicesensis</name>
    <dbReference type="NCBI Taxonomy" id="285676"/>
    <lineage>
        <taxon>Bacteria</taxon>
        <taxon>Bacillati</taxon>
        <taxon>Actinomycetota</taxon>
        <taxon>Actinomycetes</taxon>
        <taxon>Micromonosporales</taxon>
        <taxon>Micromonosporaceae</taxon>
        <taxon>Micromonospora</taxon>
    </lineage>
</organism>
<dbReference type="RefSeq" id="WP_091394404.1">
    <property type="nucleotide sequence ID" value="NZ_FMCR01000001.1"/>
</dbReference>
<evidence type="ECO:0000256" key="1">
    <source>
        <dbReference type="SAM" id="MobiDB-lite"/>
    </source>
</evidence>
<protein>
    <submittedName>
        <fullName evidence="2">Uncharacterized protein</fullName>
    </submittedName>
</protein>
<dbReference type="EMBL" id="FMCR01000001">
    <property type="protein sequence ID" value="SCE68949.1"/>
    <property type="molecule type" value="Genomic_DNA"/>
</dbReference>
<evidence type="ECO:0000313" key="3">
    <source>
        <dbReference type="Proteomes" id="UP000198864"/>
    </source>
</evidence>
<feature type="region of interest" description="Disordered" evidence="1">
    <location>
        <begin position="125"/>
        <end position="152"/>
    </location>
</feature>
<dbReference type="AlphaFoldDB" id="A0A1C4UBF0"/>
<reference evidence="2 3" key="1">
    <citation type="submission" date="2016-06" db="EMBL/GenBank/DDBJ databases">
        <authorList>
            <person name="Kjaerup R.B."/>
            <person name="Dalgaard T.S."/>
            <person name="Juul-Madsen H.R."/>
        </authorList>
    </citation>
    <scope>NUCLEOTIDE SEQUENCE [LARGE SCALE GENOMIC DNA]</scope>
    <source>
        <strain evidence="2 3">DSM 44871</strain>
    </source>
</reference>
<sequence>MIPEEDRPAPWLRGYGGIEADISQLREFADRLAAEVESNYAPHLSYIAEDMSAKLPNPCDAFIELVTFLHAHHETQQATADMVYAVRGATGHLAAAADQVATHYADSDAFTAARVVDVQRALANPASVLPGGPTPTLTDPTSPDAAGPVVLP</sequence>
<dbReference type="STRING" id="285676.GA0070561_0878"/>
<dbReference type="Proteomes" id="UP000198864">
    <property type="component" value="Unassembled WGS sequence"/>
</dbReference>
<feature type="compositionally biased region" description="Low complexity" evidence="1">
    <location>
        <begin position="129"/>
        <end position="144"/>
    </location>
</feature>
<name>A0A1C4UBF0_9ACTN</name>